<organism evidence="1 2">
    <name type="scientific">Vitreoscilla filiformis</name>
    <dbReference type="NCBI Taxonomy" id="63"/>
    <lineage>
        <taxon>Bacteria</taxon>
        <taxon>Pseudomonadati</taxon>
        <taxon>Pseudomonadota</taxon>
        <taxon>Betaproteobacteria</taxon>
        <taxon>Neisseriales</taxon>
        <taxon>Neisseriaceae</taxon>
        <taxon>Vitreoscilla</taxon>
    </lineage>
</organism>
<evidence type="ECO:0000313" key="2">
    <source>
        <dbReference type="Proteomes" id="UP000199729"/>
    </source>
</evidence>
<dbReference type="AlphaFoldDB" id="A0A221KE25"/>
<proteinExistence type="predicted"/>
<dbReference type="Proteomes" id="UP000199729">
    <property type="component" value="Chromosome"/>
</dbReference>
<gene>
    <name evidence="1" type="ORF">VITFI_CDS1319</name>
</gene>
<name>A0A221KE25_VITFI</name>
<dbReference type="KEGG" id="vff:VITFI_CDS1319"/>
<evidence type="ECO:0000313" key="1">
    <source>
        <dbReference type="EMBL" id="ASM77097.1"/>
    </source>
</evidence>
<keyword evidence="2" id="KW-1185">Reference proteome</keyword>
<accession>A0A221KE25</accession>
<reference evidence="1 2" key="1">
    <citation type="submission" date="2017-07" db="EMBL/GenBank/DDBJ databases">
        <title>Complete Genome Sequence of the cosmetic ferment Vitreoscilla filiformis (ATCC15551).</title>
        <authorList>
            <person name="Contreras S."/>
            <person name="Sagory-Zalkind P."/>
            <person name="Blanquart H."/>
            <person name="Iltis A."/>
            <person name="Morand S.C."/>
        </authorList>
    </citation>
    <scope>NUCLEOTIDE SEQUENCE [LARGE SCALE GENOMIC DNA]</scope>
    <source>
        <strain evidence="1 2">ATCC 15551</strain>
    </source>
</reference>
<protein>
    <submittedName>
        <fullName evidence="1">Uncharacterized protein</fullName>
    </submittedName>
</protein>
<sequence>MCGHLRHSLFDVQRIARIDDGQAEQRAAHLHVQVFFGDHLMDEVVGAARAEHRVGGGKRHQPDLGHAPGGGHEQLLGHVHLVEAVGVSLCEEVQVSTQADDLGPPGCQRHQSLAEGGRLRVALPR</sequence>
<dbReference type="EMBL" id="CP022423">
    <property type="protein sequence ID" value="ASM77097.1"/>
    <property type="molecule type" value="Genomic_DNA"/>
</dbReference>